<feature type="region of interest" description="Disordered" evidence="3">
    <location>
        <begin position="146"/>
        <end position="171"/>
    </location>
</feature>
<evidence type="ECO:0000256" key="2">
    <source>
        <dbReference type="PROSITE-ProRule" id="PRU00376"/>
    </source>
</evidence>
<dbReference type="CDD" id="cd16905">
    <property type="entry name" value="YEATS_Taf14_like"/>
    <property type="match status" value="1"/>
</dbReference>
<dbReference type="PIRSF" id="PIRSF016551">
    <property type="entry name" value="SAS5/TFIID_14"/>
    <property type="match status" value="1"/>
</dbReference>
<dbReference type="RefSeq" id="XP_501041.2">
    <property type="nucleotide sequence ID" value="XM_501041.3"/>
</dbReference>
<dbReference type="GO" id="GO:0000785">
    <property type="term" value="C:chromatin"/>
    <property type="evidence" value="ECO:0007669"/>
    <property type="project" value="UniProtKB-ARBA"/>
</dbReference>
<evidence type="ECO:0000256" key="1">
    <source>
        <dbReference type="ARBA" id="ARBA00023242"/>
    </source>
</evidence>
<organism evidence="5 6">
    <name type="scientific">Yarrowia lipolytica</name>
    <name type="common">Candida lipolytica</name>
    <dbReference type="NCBI Taxonomy" id="4952"/>
    <lineage>
        <taxon>Eukaryota</taxon>
        <taxon>Fungi</taxon>
        <taxon>Dikarya</taxon>
        <taxon>Ascomycota</taxon>
        <taxon>Saccharomycotina</taxon>
        <taxon>Dipodascomycetes</taxon>
        <taxon>Dipodascales</taxon>
        <taxon>Dipodascales incertae sedis</taxon>
        <taxon>Yarrowia</taxon>
    </lineage>
</organism>
<evidence type="ECO:0000313" key="5">
    <source>
        <dbReference type="EMBL" id="AOW01864.1"/>
    </source>
</evidence>
<reference evidence="5 6" key="1">
    <citation type="journal article" date="2016" name="PLoS ONE">
        <title>Sequence Assembly of Yarrowia lipolytica Strain W29/CLIB89 Shows Transposable Element Diversity.</title>
        <authorList>
            <person name="Magnan C."/>
            <person name="Yu J."/>
            <person name="Chang I."/>
            <person name="Jahn E."/>
            <person name="Kanomata Y."/>
            <person name="Wu J."/>
            <person name="Zeller M."/>
            <person name="Oakes M."/>
            <person name="Baldi P."/>
            <person name="Sandmeyer S."/>
        </authorList>
    </citation>
    <scope>NUCLEOTIDE SEQUENCE [LARGE SCALE GENOMIC DNA]</scope>
    <source>
        <strain evidence="6">CLIB89(W29)</strain>
    </source>
</reference>
<evidence type="ECO:0000256" key="3">
    <source>
        <dbReference type="SAM" id="MobiDB-lite"/>
    </source>
</evidence>
<evidence type="ECO:0000313" key="6">
    <source>
        <dbReference type="Proteomes" id="UP000182444"/>
    </source>
</evidence>
<dbReference type="KEGG" id="yli:2906882"/>
<evidence type="ECO:0000259" key="4">
    <source>
        <dbReference type="PROSITE" id="PS51037"/>
    </source>
</evidence>
<dbReference type="InterPro" id="IPR038704">
    <property type="entry name" value="YEAST_sf"/>
</dbReference>
<feature type="domain" description="YEATS" evidence="4">
    <location>
        <begin position="6"/>
        <end position="142"/>
    </location>
</feature>
<dbReference type="InterPro" id="IPR027353">
    <property type="entry name" value="NET_dom"/>
</dbReference>
<dbReference type="Pfam" id="PF03366">
    <property type="entry name" value="YEATS"/>
    <property type="match status" value="1"/>
</dbReference>
<dbReference type="AlphaFoldDB" id="A0A1D8N898"/>
<dbReference type="GO" id="GO:0006355">
    <property type="term" value="P:regulation of DNA-templated transcription"/>
    <property type="evidence" value="ECO:0007669"/>
    <property type="project" value="InterPro"/>
</dbReference>
<proteinExistence type="predicted"/>
<dbReference type="VEuPathDB" id="FungiDB:YALI1_B23373g"/>
<dbReference type="Pfam" id="PF17035">
    <property type="entry name" value="BET"/>
    <property type="match status" value="1"/>
</dbReference>
<dbReference type="Proteomes" id="UP000182444">
    <property type="component" value="Chromosome 1B"/>
</dbReference>
<accession>A0A1D8N898</accession>
<sequence>MFQYDVSMLTQVQRQIKITTTQEVLDDVPPQQEGFPMRKWAIEISMLNDKGEEVPATMFDEVIYQLHPTFVNPNRTFKKPPFRIEEQGWGEFDLKIVFVPADKGPKQSVTHDLNFQKSKYEVIHNLKFPTNRPGLAKLLAETGPVPGYSAQAASPAPDKRRAEEDDSKLKKKSKVLEKSSVDLERLAAGLQRLKEDDLIRVLQMVTDNKTSDMAINNNVDEGEFHMDLFTFPDNLLKSLWDFTKRRFPDV</sequence>
<protein>
    <recommendedName>
        <fullName evidence="4">YEATS domain-containing protein</fullName>
    </recommendedName>
</protein>
<dbReference type="PANTHER" id="PTHR23195">
    <property type="entry name" value="YEATS DOMAIN"/>
    <property type="match status" value="1"/>
</dbReference>
<keyword evidence="1 2" id="KW-0539">Nucleus</keyword>
<dbReference type="GeneID" id="2906882"/>
<dbReference type="EMBL" id="CP017554">
    <property type="protein sequence ID" value="AOW01864.1"/>
    <property type="molecule type" value="Genomic_DNA"/>
</dbReference>
<gene>
    <name evidence="5" type="ORF">YALI1_B23373g</name>
</gene>
<dbReference type="InterPro" id="IPR016665">
    <property type="entry name" value="Sas5/TAF14"/>
</dbReference>
<dbReference type="VEuPathDB" id="FungiDB:YALI0_B18062g"/>
<name>A0A1D8N898_YARLL</name>
<comment type="subcellular location">
    <subcellularLocation>
        <location evidence="2">Nucleus</location>
    </subcellularLocation>
</comment>
<dbReference type="InterPro" id="IPR055129">
    <property type="entry name" value="YEATS_dom"/>
</dbReference>
<dbReference type="PROSITE" id="PS51037">
    <property type="entry name" value="YEATS"/>
    <property type="match status" value="1"/>
</dbReference>
<dbReference type="eggNOG" id="KOG3149">
    <property type="taxonomic scope" value="Eukaryota"/>
</dbReference>
<dbReference type="GO" id="GO:0005634">
    <property type="term" value="C:nucleus"/>
    <property type="evidence" value="ECO:0007669"/>
    <property type="project" value="UniProtKB-SubCell"/>
</dbReference>
<dbReference type="InterPro" id="IPR005033">
    <property type="entry name" value="YEATS"/>
</dbReference>
<dbReference type="Gene3D" id="2.60.40.1970">
    <property type="entry name" value="YEATS domain"/>
    <property type="match status" value="1"/>
</dbReference>